<keyword evidence="2" id="KW-1185">Reference proteome</keyword>
<gene>
    <name evidence="1" type="ORF">Tco_0890949</name>
</gene>
<evidence type="ECO:0000313" key="1">
    <source>
        <dbReference type="EMBL" id="GJT21012.1"/>
    </source>
</evidence>
<dbReference type="PANTHER" id="PTHR33067">
    <property type="entry name" value="RNA-DIRECTED DNA POLYMERASE-RELATED"/>
    <property type="match status" value="1"/>
</dbReference>
<reference evidence="1" key="1">
    <citation type="journal article" date="2022" name="Int. J. Mol. Sci.">
        <title>Draft Genome of Tanacetum Coccineum: Genomic Comparison of Closely Related Tanacetum-Family Plants.</title>
        <authorList>
            <person name="Yamashiro T."/>
            <person name="Shiraishi A."/>
            <person name="Nakayama K."/>
            <person name="Satake H."/>
        </authorList>
    </citation>
    <scope>NUCLEOTIDE SEQUENCE</scope>
</reference>
<comment type="caution">
    <text evidence="1">The sequence shown here is derived from an EMBL/GenBank/DDBJ whole genome shotgun (WGS) entry which is preliminary data.</text>
</comment>
<name>A0ABQ5C4V1_9ASTR</name>
<dbReference type="InterPro" id="IPR021109">
    <property type="entry name" value="Peptidase_aspartic_dom_sf"/>
</dbReference>
<dbReference type="EMBL" id="BQNB010013852">
    <property type="protein sequence ID" value="GJT21012.1"/>
    <property type="molecule type" value="Genomic_DNA"/>
</dbReference>
<dbReference type="CDD" id="cd00303">
    <property type="entry name" value="retropepsin_like"/>
    <property type="match status" value="1"/>
</dbReference>
<dbReference type="PANTHER" id="PTHR33067:SF35">
    <property type="entry name" value="ASPARTIC PEPTIDASE DDI1-TYPE DOMAIN-CONTAINING PROTEIN"/>
    <property type="match status" value="1"/>
</dbReference>
<dbReference type="Proteomes" id="UP001151760">
    <property type="component" value="Unassembled WGS sequence"/>
</dbReference>
<protein>
    <submittedName>
        <fullName evidence="1">Uncharacterized protein</fullName>
    </submittedName>
</protein>
<evidence type="ECO:0000313" key="2">
    <source>
        <dbReference type="Proteomes" id="UP001151760"/>
    </source>
</evidence>
<sequence>MAESAKIHDENSILIKEIRSLTNAAIQNQGASIKDLEIQIRQMSMLLQERGSGSLPCSTETNLRDHVKSISTTIKTDTTLIRRIGGARYAVLDNQNRMQTFKPNQSTIPFPSRLTNDCYDEMNVLDSATFGALADLGASVSVMPLTSFTNLGLGDLTPTKLTIELADRTIKYPKGVVENVLVGIGKFVFPVDFVVLDMSEDVKVPLIFRRPFLATAHVKIDVFKREITLRVGNENVTFKCIKPTSRLIKRVYVLSLGERMKLDLKARLMGEALMINRSQDPSFEDFIELNYLNTLVEHRRNQVEYLGPTIGEGEDKVEYKGKNVVGAFMNVPIFVRNFSVVTHFALIENMDGYRDQDIGDIIFAEPFFKASYVEARRFEGLITIHNGNDNVTYQMA</sequence>
<accession>A0ABQ5C4V1</accession>
<organism evidence="1 2">
    <name type="scientific">Tanacetum coccineum</name>
    <dbReference type="NCBI Taxonomy" id="301880"/>
    <lineage>
        <taxon>Eukaryota</taxon>
        <taxon>Viridiplantae</taxon>
        <taxon>Streptophyta</taxon>
        <taxon>Embryophyta</taxon>
        <taxon>Tracheophyta</taxon>
        <taxon>Spermatophyta</taxon>
        <taxon>Magnoliopsida</taxon>
        <taxon>eudicotyledons</taxon>
        <taxon>Gunneridae</taxon>
        <taxon>Pentapetalae</taxon>
        <taxon>asterids</taxon>
        <taxon>campanulids</taxon>
        <taxon>Asterales</taxon>
        <taxon>Asteraceae</taxon>
        <taxon>Asteroideae</taxon>
        <taxon>Anthemideae</taxon>
        <taxon>Anthemidinae</taxon>
        <taxon>Tanacetum</taxon>
    </lineage>
</organism>
<dbReference type="Gene3D" id="2.40.70.10">
    <property type="entry name" value="Acid Proteases"/>
    <property type="match status" value="1"/>
</dbReference>
<proteinExistence type="predicted"/>
<reference evidence="1" key="2">
    <citation type="submission" date="2022-01" db="EMBL/GenBank/DDBJ databases">
        <authorList>
            <person name="Yamashiro T."/>
            <person name="Shiraishi A."/>
            <person name="Satake H."/>
            <person name="Nakayama K."/>
        </authorList>
    </citation>
    <scope>NUCLEOTIDE SEQUENCE</scope>
</reference>